<organism evidence="7 8">
    <name type="scientific">Undibacterium parvum</name>
    <dbReference type="NCBI Taxonomy" id="401471"/>
    <lineage>
        <taxon>Bacteria</taxon>
        <taxon>Pseudomonadati</taxon>
        <taxon>Pseudomonadota</taxon>
        <taxon>Betaproteobacteria</taxon>
        <taxon>Burkholderiales</taxon>
        <taxon>Oxalobacteraceae</taxon>
        <taxon>Undibacterium</taxon>
    </lineage>
</organism>
<dbReference type="UniPathway" id="UPA00241">
    <property type="reaction ID" value="UER00356"/>
</dbReference>
<dbReference type="GO" id="GO:0005524">
    <property type="term" value="F:ATP binding"/>
    <property type="evidence" value="ECO:0007669"/>
    <property type="project" value="UniProtKB-UniRule"/>
</dbReference>
<evidence type="ECO:0000256" key="6">
    <source>
        <dbReference type="NCBIfam" id="TIGR00152"/>
    </source>
</evidence>
<dbReference type="GO" id="GO:0004140">
    <property type="term" value="F:dephospho-CoA kinase activity"/>
    <property type="evidence" value="ECO:0007669"/>
    <property type="project" value="UniProtKB-UniRule"/>
</dbReference>
<dbReference type="EC" id="2.7.1.24" evidence="5 6"/>
<accession>A0A3Q9BSY4</accession>
<evidence type="ECO:0000256" key="5">
    <source>
        <dbReference type="HAMAP-Rule" id="MF_00376"/>
    </source>
</evidence>
<sequence>MTLAAFTLGLTGGIGSGKSTVADMFAELGAGLIDTDLIAHQITAPNGIAMPAIGKEFGSEFILDSGAMNRQKMREHVFSRPDEKSKLEQILHPLIRAATESAAKDTAGSYLIFVVPLLIESGTWRQRVSRILLVDCPEETQIERVIHRNGMTRAQVVAIMQAQASREQRLQAADDVIFNEGNLDEIRKQVSVLHRKYLLYSK</sequence>
<dbReference type="InterPro" id="IPR027417">
    <property type="entry name" value="P-loop_NTPase"/>
</dbReference>
<keyword evidence="4 5" id="KW-0173">Coenzyme A biosynthesis</keyword>
<keyword evidence="5 7" id="KW-0808">Transferase</keyword>
<evidence type="ECO:0000256" key="2">
    <source>
        <dbReference type="ARBA" id="ARBA00022741"/>
    </source>
</evidence>
<evidence type="ECO:0000256" key="3">
    <source>
        <dbReference type="ARBA" id="ARBA00022840"/>
    </source>
</evidence>
<keyword evidence="3 5" id="KW-0067">ATP-binding</keyword>
<keyword evidence="2 5" id="KW-0547">Nucleotide-binding</keyword>
<reference evidence="7 8" key="1">
    <citation type="journal article" date="2011" name="Int. J. Syst. Evol. Microbiol.">
        <title>Description of Undibacterium oligocarboniphilum sp. nov., isolated from purified water, and Undibacterium pigrum strain CCUG 49012 as the type strain of Undibacterium parvum sp. nov., and emended descriptions of the genus Undibacterium and the species Undibacterium pigrum.</title>
        <authorList>
            <person name="Eder W."/>
            <person name="Wanner G."/>
            <person name="Ludwig W."/>
            <person name="Busse H.J."/>
            <person name="Ziemke-Kageler F."/>
            <person name="Lang E."/>
        </authorList>
    </citation>
    <scope>NUCLEOTIDE SEQUENCE [LARGE SCALE GENOMIC DNA]</scope>
    <source>
        <strain evidence="7 8">DSM 23061</strain>
    </source>
</reference>
<dbReference type="PROSITE" id="PS51219">
    <property type="entry name" value="DPCK"/>
    <property type="match status" value="1"/>
</dbReference>
<dbReference type="EMBL" id="CP034464">
    <property type="protein sequence ID" value="AZP12955.1"/>
    <property type="molecule type" value="Genomic_DNA"/>
</dbReference>
<evidence type="ECO:0000256" key="4">
    <source>
        <dbReference type="ARBA" id="ARBA00022993"/>
    </source>
</evidence>
<evidence type="ECO:0000313" key="8">
    <source>
        <dbReference type="Proteomes" id="UP000275663"/>
    </source>
</evidence>
<feature type="binding site" evidence="5">
    <location>
        <begin position="15"/>
        <end position="20"/>
    </location>
    <ligand>
        <name>ATP</name>
        <dbReference type="ChEBI" id="CHEBI:30616"/>
    </ligand>
</feature>
<dbReference type="GO" id="GO:0005737">
    <property type="term" value="C:cytoplasm"/>
    <property type="evidence" value="ECO:0007669"/>
    <property type="project" value="UniProtKB-SubCell"/>
</dbReference>
<protein>
    <recommendedName>
        <fullName evidence="5 6">Dephospho-CoA kinase</fullName>
        <ecNumber evidence="5 6">2.7.1.24</ecNumber>
    </recommendedName>
    <alternativeName>
        <fullName evidence="5">Dephosphocoenzyme A kinase</fullName>
    </alternativeName>
</protein>
<comment type="function">
    <text evidence="5">Catalyzes the phosphorylation of the 3'-hydroxyl group of dephosphocoenzyme A to form coenzyme A.</text>
</comment>
<dbReference type="CDD" id="cd02022">
    <property type="entry name" value="DPCK"/>
    <property type="match status" value="1"/>
</dbReference>
<comment type="catalytic activity">
    <reaction evidence="5">
        <text>3'-dephospho-CoA + ATP = ADP + CoA + H(+)</text>
        <dbReference type="Rhea" id="RHEA:18245"/>
        <dbReference type="ChEBI" id="CHEBI:15378"/>
        <dbReference type="ChEBI" id="CHEBI:30616"/>
        <dbReference type="ChEBI" id="CHEBI:57287"/>
        <dbReference type="ChEBI" id="CHEBI:57328"/>
        <dbReference type="ChEBI" id="CHEBI:456216"/>
        <dbReference type="EC" id="2.7.1.24"/>
    </reaction>
</comment>
<dbReference type="HAMAP" id="MF_00376">
    <property type="entry name" value="Dephospho_CoA_kinase"/>
    <property type="match status" value="1"/>
</dbReference>
<dbReference type="Gene3D" id="3.40.50.300">
    <property type="entry name" value="P-loop containing nucleotide triphosphate hydrolases"/>
    <property type="match status" value="1"/>
</dbReference>
<dbReference type="RefSeq" id="WP_126128331.1">
    <property type="nucleotide sequence ID" value="NZ_CP034464.1"/>
</dbReference>
<keyword evidence="5" id="KW-0963">Cytoplasm</keyword>
<dbReference type="InterPro" id="IPR001977">
    <property type="entry name" value="Depp_CoAkinase"/>
</dbReference>
<evidence type="ECO:0000256" key="1">
    <source>
        <dbReference type="ARBA" id="ARBA00009018"/>
    </source>
</evidence>
<dbReference type="Proteomes" id="UP000275663">
    <property type="component" value="Chromosome"/>
</dbReference>
<comment type="similarity">
    <text evidence="1 5">Belongs to the CoaE family.</text>
</comment>
<name>A0A3Q9BSY4_9BURK</name>
<dbReference type="AlphaFoldDB" id="A0A3Q9BSY4"/>
<dbReference type="PANTHER" id="PTHR10695:SF46">
    <property type="entry name" value="BIFUNCTIONAL COENZYME A SYNTHASE-RELATED"/>
    <property type="match status" value="1"/>
</dbReference>
<dbReference type="SUPFAM" id="SSF52540">
    <property type="entry name" value="P-loop containing nucleoside triphosphate hydrolases"/>
    <property type="match status" value="1"/>
</dbReference>
<dbReference type="Pfam" id="PF01121">
    <property type="entry name" value="CoaE"/>
    <property type="match status" value="1"/>
</dbReference>
<comment type="pathway">
    <text evidence="5">Cofactor biosynthesis; coenzyme A biosynthesis; CoA from (R)-pantothenate: step 5/5.</text>
</comment>
<dbReference type="GO" id="GO:0015937">
    <property type="term" value="P:coenzyme A biosynthetic process"/>
    <property type="evidence" value="ECO:0007669"/>
    <property type="project" value="UniProtKB-UniRule"/>
</dbReference>
<proteinExistence type="inferred from homology"/>
<keyword evidence="5 7" id="KW-0418">Kinase</keyword>
<dbReference type="OrthoDB" id="9812943at2"/>
<keyword evidence="8" id="KW-1185">Reference proteome</keyword>
<dbReference type="PANTHER" id="PTHR10695">
    <property type="entry name" value="DEPHOSPHO-COA KINASE-RELATED"/>
    <property type="match status" value="1"/>
</dbReference>
<dbReference type="NCBIfam" id="TIGR00152">
    <property type="entry name" value="dephospho-CoA kinase"/>
    <property type="match status" value="1"/>
</dbReference>
<evidence type="ECO:0000313" key="7">
    <source>
        <dbReference type="EMBL" id="AZP12955.1"/>
    </source>
</evidence>
<comment type="subcellular location">
    <subcellularLocation>
        <location evidence="5">Cytoplasm</location>
    </subcellularLocation>
</comment>
<gene>
    <name evidence="5" type="primary">coaE</name>
    <name evidence="7" type="ORF">EJN92_13615</name>
</gene>
<dbReference type="KEGG" id="upv:EJN92_13615"/>